<dbReference type="EMBL" id="BKCJ010208133">
    <property type="protein sequence ID" value="GEY77115.1"/>
    <property type="molecule type" value="Genomic_DNA"/>
</dbReference>
<organism evidence="2">
    <name type="scientific">Tanacetum cinerariifolium</name>
    <name type="common">Dalmatian daisy</name>
    <name type="synonym">Chrysanthemum cinerariifolium</name>
    <dbReference type="NCBI Taxonomy" id="118510"/>
    <lineage>
        <taxon>Eukaryota</taxon>
        <taxon>Viridiplantae</taxon>
        <taxon>Streptophyta</taxon>
        <taxon>Embryophyta</taxon>
        <taxon>Tracheophyta</taxon>
        <taxon>Spermatophyta</taxon>
        <taxon>Magnoliopsida</taxon>
        <taxon>eudicotyledons</taxon>
        <taxon>Gunneridae</taxon>
        <taxon>Pentapetalae</taxon>
        <taxon>asterids</taxon>
        <taxon>campanulids</taxon>
        <taxon>Asterales</taxon>
        <taxon>Asteraceae</taxon>
        <taxon>Asteroideae</taxon>
        <taxon>Anthemideae</taxon>
        <taxon>Anthemidinae</taxon>
        <taxon>Tanacetum</taxon>
    </lineage>
</organism>
<evidence type="ECO:0000313" key="2">
    <source>
        <dbReference type="EMBL" id="GEY77115.1"/>
    </source>
</evidence>
<protein>
    <submittedName>
        <fullName evidence="2">Uncharacterized protein</fullName>
    </submittedName>
</protein>
<comment type="caution">
    <text evidence="2">The sequence shown here is derived from an EMBL/GenBank/DDBJ whole genome shotgun (WGS) entry which is preliminary data.</text>
</comment>
<feature type="compositionally biased region" description="Basic and acidic residues" evidence="1">
    <location>
        <begin position="286"/>
        <end position="298"/>
    </location>
</feature>
<accession>A0A699HUY4</accession>
<gene>
    <name evidence="2" type="ORF">Tci_449089</name>
</gene>
<feature type="region of interest" description="Disordered" evidence="1">
    <location>
        <begin position="626"/>
        <end position="652"/>
    </location>
</feature>
<sequence>MYSIHTVKRSSRNQRIRRWRYNLTLAESKFKTPMLDHQDKYTMKAQVHVSKSFAISDVQPLPRRKQHCQIYQVVKHMLRGRLLASFQDREHEGGDTRLQDGIKDNDSKIKIQDHNMQMISQKKFPRSQGSKFQESIPTEPHHTPTFEATQTSQQELPSSSLPPVNTELIPLIIPTITPPLRQYTRRARIAQSSVLPTVEDEPVSPFGDDRQGKACPTVSGLEAEQDRANIHKTSTLPHESTSRVTSLAADEGELEITSLKARIKLLEDKDGGVAEQSGDNAPIKGKSLEKGEETGTERGIDDTMELVNVLTSLDAAKILTSGVSVSIPPVSDVAAAKVRTGSGFVPTASPILPIGSGVVPTASPIFTTASVVTLYTRRKCKEKMVKTDTPNKKKIQEQLDVQMARQLEEQMAREDQRMSEQIERDVKVARIHVEEELQMMIDGLDKNNEVIAKYLQEYYQAADELTIGEKIELINELVKYQDHHSKILQYQAQQRKPRSKKQNRDYYMAVIKGHTSWKTKDFKGMSFKQIKAKFTAVWKQIEDFIPMRSKKEGERFKRKRIRFKQESVKKMKTSEEEPEEVKSSEESLKKKEDLNQIWTLVKETLNIRQATSDKEKELWVELKREGLPSEEGSGDCDDQLQVSSGKLLSDGK</sequence>
<name>A0A699HUY4_TANCI</name>
<evidence type="ECO:0000256" key="1">
    <source>
        <dbReference type="SAM" id="MobiDB-lite"/>
    </source>
</evidence>
<feature type="compositionally biased region" description="Polar residues" evidence="1">
    <location>
        <begin position="146"/>
        <end position="155"/>
    </location>
</feature>
<feature type="region of interest" description="Disordered" evidence="1">
    <location>
        <begin position="271"/>
        <end position="298"/>
    </location>
</feature>
<feature type="region of interest" description="Disordered" evidence="1">
    <location>
        <begin position="567"/>
        <end position="588"/>
    </location>
</feature>
<proteinExistence type="predicted"/>
<dbReference type="AlphaFoldDB" id="A0A699HUY4"/>
<feature type="compositionally biased region" description="Polar residues" evidence="1">
    <location>
        <begin position="127"/>
        <end position="136"/>
    </location>
</feature>
<reference evidence="2" key="1">
    <citation type="journal article" date="2019" name="Sci. Rep.">
        <title>Draft genome of Tanacetum cinerariifolium, the natural source of mosquito coil.</title>
        <authorList>
            <person name="Yamashiro T."/>
            <person name="Shiraishi A."/>
            <person name="Satake H."/>
            <person name="Nakayama K."/>
        </authorList>
    </citation>
    <scope>NUCLEOTIDE SEQUENCE</scope>
</reference>
<feature type="region of interest" description="Disordered" evidence="1">
    <location>
        <begin position="122"/>
        <end position="162"/>
    </location>
</feature>